<dbReference type="CDD" id="cd05014">
    <property type="entry name" value="SIS_Kpsf"/>
    <property type="match status" value="1"/>
</dbReference>
<dbReference type="InterPro" id="IPR000644">
    <property type="entry name" value="CBS_dom"/>
</dbReference>
<dbReference type="EMBL" id="CP042582">
    <property type="protein sequence ID" value="QEX20305.1"/>
    <property type="molecule type" value="Genomic_DNA"/>
</dbReference>
<evidence type="ECO:0000259" key="9">
    <source>
        <dbReference type="PROSITE" id="PS51371"/>
    </source>
</evidence>
<dbReference type="PANTHER" id="PTHR42745:SF1">
    <property type="entry name" value="ARABINOSE 5-PHOSPHATE ISOMERASE KDSD"/>
    <property type="match status" value="1"/>
</dbReference>
<feature type="domain" description="CBS" evidence="9">
    <location>
        <begin position="289"/>
        <end position="344"/>
    </location>
</feature>
<proteinExistence type="inferred from homology"/>
<dbReference type="SUPFAM" id="SSF53697">
    <property type="entry name" value="SIS domain"/>
    <property type="match status" value="1"/>
</dbReference>
<dbReference type="SMART" id="SM00116">
    <property type="entry name" value="CBS"/>
    <property type="match status" value="2"/>
</dbReference>
<evidence type="ECO:0000256" key="7">
    <source>
        <dbReference type="PROSITE-ProRule" id="PRU00703"/>
    </source>
</evidence>
<dbReference type="KEGG" id="hadh:FRZ61_02220"/>
<organism evidence="11 12">
    <name type="scientific">Hypericibacter adhaerens</name>
    <dbReference type="NCBI Taxonomy" id="2602016"/>
    <lineage>
        <taxon>Bacteria</taxon>
        <taxon>Pseudomonadati</taxon>
        <taxon>Pseudomonadota</taxon>
        <taxon>Alphaproteobacteria</taxon>
        <taxon>Rhodospirillales</taxon>
        <taxon>Dongiaceae</taxon>
        <taxon>Hypericibacter</taxon>
    </lineage>
</organism>
<evidence type="ECO:0000256" key="4">
    <source>
        <dbReference type="PIRNR" id="PIRNR004692"/>
    </source>
</evidence>
<evidence type="ECO:0000313" key="12">
    <source>
        <dbReference type="Proteomes" id="UP000325797"/>
    </source>
</evidence>
<dbReference type="NCBIfam" id="TIGR00393">
    <property type="entry name" value="kpsF"/>
    <property type="match status" value="1"/>
</dbReference>
<dbReference type="InterPro" id="IPR050986">
    <property type="entry name" value="GutQ/KpsF_isomerases"/>
</dbReference>
<name>A0A5J6MU87_9PROT</name>
<dbReference type="GO" id="GO:0005975">
    <property type="term" value="P:carbohydrate metabolic process"/>
    <property type="evidence" value="ECO:0007669"/>
    <property type="project" value="InterPro"/>
</dbReference>
<feature type="site" description="Catalytically relevant" evidence="6">
    <location>
        <position position="126"/>
    </location>
</feature>
<evidence type="ECO:0000313" key="11">
    <source>
        <dbReference type="EMBL" id="QEX20305.1"/>
    </source>
</evidence>
<dbReference type="AlphaFoldDB" id="A0A5J6MU87"/>
<dbReference type="Proteomes" id="UP000325797">
    <property type="component" value="Chromosome"/>
</dbReference>
<dbReference type="InterPro" id="IPR046348">
    <property type="entry name" value="SIS_dom_sf"/>
</dbReference>
<dbReference type="GO" id="GO:1901135">
    <property type="term" value="P:carbohydrate derivative metabolic process"/>
    <property type="evidence" value="ECO:0007669"/>
    <property type="project" value="InterPro"/>
</dbReference>
<dbReference type="Pfam" id="PF00571">
    <property type="entry name" value="CBS"/>
    <property type="match status" value="2"/>
</dbReference>
<dbReference type="GO" id="GO:0046872">
    <property type="term" value="F:metal ion binding"/>
    <property type="evidence" value="ECO:0007669"/>
    <property type="project" value="UniProtKB-KW"/>
</dbReference>
<evidence type="ECO:0000256" key="3">
    <source>
        <dbReference type="ARBA" id="ARBA00023122"/>
    </source>
</evidence>
<dbReference type="RefSeq" id="WP_151114552.1">
    <property type="nucleotide sequence ID" value="NZ_CP042582.1"/>
</dbReference>
<feature type="site" description="Catalytically relevant" evidence="6">
    <location>
        <position position="208"/>
    </location>
</feature>
<feature type="site" description="Catalytically relevant" evidence="6">
    <location>
        <position position="74"/>
    </location>
</feature>
<dbReference type="InterPro" id="IPR035474">
    <property type="entry name" value="SIS_Kpsf"/>
</dbReference>
<gene>
    <name evidence="11" type="ORF">FRZ61_02220</name>
</gene>
<sequence length="344" mass="36470">MTRQAHPDAALRPNAPQGAPKKRAGDDLTVARRVLSQEVAGLEALAQALGPSFIAALDRIEAVPGRVVVTGIGKSGHIGRKIAATMASTGTPALFVHAGEASHGDLGMITREDAVLALSNSGDTPELADIIAYTRRFAIPLIALTSRADSALARQADVTLLLPRAEEACPMGLAPTTSTTMMIAMGDAVAVALLERKGFTATGFRELHPGGQLGKRLLSVADLMHASTELPLVTPGTRMGDVLLEMTAKHFGCCGVIDKKGRLVGIITDGDLRRHMSRDLLEATAETVMTPHPRTIRPNVLAVEAVRIMNGDEQERPITVLFVVEEERPIGILHIHDCLRAGVV</sequence>
<dbReference type="OrthoDB" id="9762536at2"/>
<dbReference type="Gene3D" id="3.40.50.10490">
    <property type="entry name" value="Glucose-6-phosphate isomerase like protein, domain 1"/>
    <property type="match status" value="1"/>
</dbReference>
<dbReference type="InterPro" id="IPR004800">
    <property type="entry name" value="KdsD/KpsF-type"/>
</dbReference>
<evidence type="ECO:0000256" key="1">
    <source>
        <dbReference type="ARBA" id="ARBA00008165"/>
    </source>
</evidence>
<dbReference type="Pfam" id="PF01380">
    <property type="entry name" value="SIS"/>
    <property type="match status" value="1"/>
</dbReference>
<evidence type="ECO:0000259" key="10">
    <source>
        <dbReference type="PROSITE" id="PS51464"/>
    </source>
</evidence>
<evidence type="ECO:0000256" key="2">
    <source>
        <dbReference type="ARBA" id="ARBA00022737"/>
    </source>
</evidence>
<reference evidence="11 12" key="1">
    <citation type="submission" date="2019-08" db="EMBL/GenBank/DDBJ databases">
        <title>Hyperibacter terrae gen. nov., sp. nov. and Hyperibacter viscosus sp. nov., two new members in the family Rhodospirillaceae isolated from the rhizosphere of Hypericum perforatum.</title>
        <authorList>
            <person name="Noviana Z."/>
        </authorList>
    </citation>
    <scope>NUCLEOTIDE SEQUENCE [LARGE SCALE GENOMIC DNA]</scope>
    <source>
        <strain evidence="11 12">R5959</strain>
    </source>
</reference>
<dbReference type="PANTHER" id="PTHR42745">
    <property type="match status" value="1"/>
</dbReference>
<feature type="binding site" evidence="5">
    <location>
        <position position="97"/>
    </location>
    <ligand>
        <name>Zn(2+)</name>
        <dbReference type="ChEBI" id="CHEBI:29105"/>
    </ligand>
</feature>
<keyword evidence="2" id="KW-0677">Repeat</keyword>
<dbReference type="PROSITE" id="PS51371">
    <property type="entry name" value="CBS"/>
    <property type="match status" value="2"/>
</dbReference>
<dbReference type="InterPro" id="IPR046342">
    <property type="entry name" value="CBS_dom_sf"/>
</dbReference>
<feature type="domain" description="SIS" evidence="10">
    <location>
        <begin position="56"/>
        <end position="199"/>
    </location>
</feature>
<evidence type="ECO:0000256" key="6">
    <source>
        <dbReference type="PIRSR" id="PIRSR004692-3"/>
    </source>
</evidence>
<comment type="similarity">
    <text evidence="1 4">Belongs to the SIS family. GutQ/KpsF subfamily.</text>
</comment>
<dbReference type="PIRSF" id="PIRSF004692">
    <property type="entry name" value="KdsD_KpsF"/>
    <property type="match status" value="1"/>
</dbReference>
<dbReference type="PROSITE" id="PS51464">
    <property type="entry name" value="SIS"/>
    <property type="match status" value="1"/>
</dbReference>
<feature type="domain" description="CBS" evidence="9">
    <location>
        <begin position="226"/>
        <end position="282"/>
    </location>
</feature>
<keyword evidence="12" id="KW-1185">Reference proteome</keyword>
<keyword evidence="3 7" id="KW-0129">CBS domain</keyword>
<accession>A0A5J6MU87</accession>
<feature type="site" description="Catalytically relevant" evidence="6">
    <location>
        <position position="167"/>
    </location>
</feature>
<feature type="region of interest" description="Disordered" evidence="8">
    <location>
        <begin position="1"/>
        <end position="25"/>
    </location>
</feature>
<evidence type="ECO:0000256" key="8">
    <source>
        <dbReference type="SAM" id="MobiDB-lite"/>
    </source>
</evidence>
<dbReference type="GO" id="GO:0019146">
    <property type="term" value="F:arabinose-5-phosphate isomerase activity"/>
    <property type="evidence" value="ECO:0007669"/>
    <property type="project" value="UniProtKB-ARBA"/>
</dbReference>
<keyword evidence="5" id="KW-0862">Zinc</keyword>
<protein>
    <submittedName>
        <fullName evidence="11">KpsF/GutQ</fullName>
    </submittedName>
</protein>
<dbReference type="Gene3D" id="3.10.580.10">
    <property type="entry name" value="CBS-domain"/>
    <property type="match status" value="1"/>
</dbReference>
<dbReference type="GO" id="GO:0097367">
    <property type="term" value="F:carbohydrate derivative binding"/>
    <property type="evidence" value="ECO:0007669"/>
    <property type="project" value="InterPro"/>
</dbReference>
<keyword evidence="5" id="KW-0479">Metal-binding</keyword>
<evidence type="ECO:0000256" key="5">
    <source>
        <dbReference type="PIRSR" id="PIRSR004692-2"/>
    </source>
</evidence>
<dbReference type="InterPro" id="IPR001347">
    <property type="entry name" value="SIS_dom"/>
</dbReference>
<dbReference type="FunFam" id="3.40.50.10490:FF:000011">
    <property type="entry name" value="Arabinose 5-phosphate isomerase"/>
    <property type="match status" value="1"/>
</dbReference>
<dbReference type="CDD" id="cd04604">
    <property type="entry name" value="CBS_pair_SIS_assoc"/>
    <property type="match status" value="1"/>
</dbReference>